<keyword evidence="2" id="KW-0472">Membrane</keyword>
<dbReference type="GO" id="GO:0019867">
    <property type="term" value="C:outer membrane"/>
    <property type="evidence" value="ECO:0007669"/>
    <property type="project" value="InterPro"/>
</dbReference>
<dbReference type="Pfam" id="PF19412">
    <property type="entry name" value="DUF5982"/>
    <property type="match status" value="1"/>
</dbReference>
<feature type="domain" description="Bacterial surface antigen (D15)" evidence="3">
    <location>
        <begin position="298"/>
        <end position="482"/>
    </location>
</feature>
<keyword evidence="7" id="KW-1185">Reference proteome</keyword>
<comment type="subcellular location">
    <subcellularLocation>
        <location evidence="1">Membrane</location>
    </subcellularLocation>
</comment>
<dbReference type="InterPro" id="IPR046024">
    <property type="entry name" value="DUF5982"/>
</dbReference>
<feature type="domain" description="DUF5982" evidence="4">
    <location>
        <begin position="34"/>
        <end position="97"/>
    </location>
</feature>
<sequence>MSIKKFLVCTSFVFAAEVPIFADELERPEPRKDLPFPISESKHVLKKDLAKKKEGWFPTGLPLINSDPNTGIGYGLRVYMFNNGKKDNPLFEYTPYRVRFFAQYFNTTKNAQYHWVSLDVPYIADTQWRIRADFIMDFNPNTLYFGVGESSLKNLSYLEKNQPGGPYRSNSTFADQERNFTYWRPGGPGDPVELAGRDYSGFPQQPGFVVTDRMYNRYNIEIPQLNLSTERSFLGGTVRLVAGARLSKARVQTFDGKWVHAVDPTYGDFDLKAPNAKTRLTEDAEAGKILGFNGGFVNNLRIGMVYDTRDFEPDPNQGIFAEATYERSTKGIGSDFNYQKYFTQARFFYSPFPKVFEKLVLAGRFAFGVTDGDAPFFEYRNLWGTEGLITGLGGLRTLRGYKQDRFVGRAMGWGNIEVRWKFAETTAGSQHFAFNLVPFMDFGRVWDDEHKAGLKDYKYSKGLGLRVAWNQSTIIMMDYAASKEDKQLFINFSHAF</sequence>
<evidence type="ECO:0000259" key="4">
    <source>
        <dbReference type="Pfam" id="PF19412"/>
    </source>
</evidence>
<dbReference type="NCBIfam" id="NF047779">
    <property type="entry name" value="Omp85_fam"/>
    <property type="match status" value="1"/>
</dbReference>
<dbReference type="GO" id="GO:0098046">
    <property type="term" value="C:type V protein secretion system complex"/>
    <property type="evidence" value="ECO:0007669"/>
    <property type="project" value="TreeGrafter"/>
</dbReference>
<name>A0A2M9ZQ42_9LEPT</name>
<dbReference type="Proteomes" id="UP000231990">
    <property type="component" value="Unassembled WGS sequence"/>
</dbReference>
<organism evidence="6 8">
    <name type="scientific">Leptospira perolatii</name>
    <dbReference type="NCBI Taxonomy" id="2023191"/>
    <lineage>
        <taxon>Bacteria</taxon>
        <taxon>Pseudomonadati</taxon>
        <taxon>Spirochaetota</taxon>
        <taxon>Spirochaetia</taxon>
        <taxon>Leptospirales</taxon>
        <taxon>Leptospiraceae</taxon>
        <taxon>Leptospira</taxon>
    </lineage>
</organism>
<dbReference type="RefSeq" id="WP_100715506.1">
    <property type="nucleotide sequence ID" value="NZ_NPDY01000036.1"/>
</dbReference>
<gene>
    <name evidence="5" type="ORF">CH360_18085</name>
    <name evidence="6" type="ORF">CH373_04565</name>
</gene>
<dbReference type="InterPro" id="IPR000184">
    <property type="entry name" value="Bac_surfAg_D15"/>
</dbReference>
<reference evidence="7 8" key="1">
    <citation type="submission" date="2017-07" db="EMBL/GenBank/DDBJ databases">
        <title>Leptospira spp. isolated from tropical soils.</title>
        <authorList>
            <person name="Thibeaux R."/>
            <person name="Iraola G."/>
            <person name="Ferres I."/>
            <person name="Bierque E."/>
            <person name="Girault D."/>
            <person name="Soupe-Gilbert M.-E."/>
            <person name="Picardeau M."/>
            <person name="Goarant C."/>
        </authorList>
    </citation>
    <scope>NUCLEOTIDE SEQUENCE [LARGE SCALE GENOMIC DNA]</scope>
    <source>
        <strain evidence="6 8">FH1-B-B1</strain>
        <strain evidence="5 7">FH1-B-C1</strain>
    </source>
</reference>
<dbReference type="GO" id="GO:0046819">
    <property type="term" value="P:protein secretion by the type V secretion system"/>
    <property type="evidence" value="ECO:0007669"/>
    <property type="project" value="TreeGrafter"/>
</dbReference>
<dbReference type="Gene3D" id="2.40.160.50">
    <property type="entry name" value="membrane protein fhac: a member of the omp85/tpsb transporter family"/>
    <property type="match status" value="1"/>
</dbReference>
<evidence type="ECO:0000313" key="6">
    <source>
        <dbReference type="EMBL" id="PJZ74192.1"/>
    </source>
</evidence>
<dbReference type="Pfam" id="PF01103">
    <property type="entry name" value="Omp85"/>
    <property type="match status" value="1"/>
</dbReference>
<dbReference type="EMBL" id="NPDY01000036">
    <property type="protein sequence ID" value="PJZ68076.1"/>
    <property type="molecule type" value="Genomic_DNA"/>
</dbReference>
<accession>A0A2M9ZQ42</accession>
<protein>
    <submittedName>
        <fullName evidence="6">Peptide-binding protein</fullName>
    </submittedName>
</protein>
<dbReference type="AlphaFoldDB" id="A0A2M9ZQ42"/>
<comment type="caution">
    <text evidence="6">The sequence shown here is derived from an EMBL/GenBank/DDBJ whole genome shotgun (WGS) entry which is preliminary data.</text>
</comment>
<evidence type="ECO:0000256" key="2">
    <source>
        <dbReference type="ARBA" id="ARBA00023136"/>
    </source>
</evidence>
<evidence type="ECO:0000259" key="3">
    <source>
        <dbReference type="Pfam" id="PF01103"/>
    </source>
</evidence>
<evidence type="ECO:0000256" key="1">
    <source>
        <dbReference type="ARBA" id="ARBA00004370"/>
    </source>
</evidence>
<dbReference type="PANTHER" id="PTHR34597">
    <property type="entry name" value="SLR1661 PROTEIN"/>
    <property type="match status" value="1"/>
</dbReference>
<dbReference type="Proteomes" id="UP000231962">
    <property type="component" value="Unassembled WGS sequence"/>
</dbReference>
<dbReference type="EMBL" id="NPDZ01000002">
    <property type="protein sequence ID" value="PJZ74192.1"/>
    <property type="molecule type" value="Genomic_DNA"/>
</dbReference>
<proteinExistence type="predicted"/>
<dbReference type="InterPro" id="IPR051544">
    <property type="entry name" value="TPS_OM_transporter"/>
</dbReference>
<dbReference type="GO" id="GO:0008320">
    <property type="term" value="F:protein transmembrane transporter activity"/>
    <property type="evidence" value="ECO:0007669"/>
    <property type="project" value="TreeGrafter"/>
</dbReference>
<dbReference type="OrthoDB" id="335387at2"/>
<dbReference type="PANTHER" id="PTHR34597:SF3">
    <property type="entry name" value="OUTER MEMBRANE TRANSPORTER CDIB"/>
    <property type="match status" value="1"/>
</dbReference>
<evidence type="ECO:0000313" key="8">
    <source>
        <dbReference type="Proteomes" id="UP000231990"/>
    </source>
</evidence>
<evidence type="ECO:0000313" key="7">
    <source>
        <dbReference type="Proteomes" id="UP000231962"/>
    </source>
</evidence>
<evidence type="ECO:0000313" key="5">
    <source>
        <dbReference type="EMBL" id="PJZ68076.1"/>
    </source>
</evidence>